<feature type="compositionally biased region" description="Gly residues" evidence="12">
    <location>
        <begin position="244"/>
        <end position="294"/>
    </location>
</feature>
<dbReference type="SMART" id="SM00181">
    <property type="entry name" value="EGF"/>
    <property type="match status" value="3"/>
</dbReference>
<dbReference type="InterPro" id="IPR000152">
    <property type="entry name" value="EGF-type_Asp/Asn_hydroxyl_site"/>
</dbReference>
<evidence type="ECO:0000256" key="5">
    <source>
        <dbReference type="ARBA" id="ARBA00022692"/>
    </source>
</evidence>
<dbReference type="InterPro" id="IPR000832">
    <property type="entry name" value="GPCR_2_secretin-like"/>
</dbReference>
<dbReference type="SMART" id="SM00408">
    <property type="entry name" value="IGc2"/>
    <property type="match status" value="1"/>
</dbReference>
<dbReference type="InterPro" id="IPR001881">
    <property type="entry name" value="EGF-like_Ca-bd_dom"/>
</dbReference>
<accession>A0A913ZQ43</accession>
<evidence type="ECO:0000256" key="9">
    <source>
        <dbReference type="ARBA" id="ARBA00023136"/>
    </source>
</evidence>
<feature type="domain" description="G-protein coupled receptors family 2 profile 2" evidence="16">
    <location>
        <begin position="1020"/>
        <end position="1274"/>
    </location>
</feature>
<dbReference type="OrthoDB" id="10037534at2759"/>
<dbReference type="Pfam" id="PF26588">
    <property type="entry name" value="GAIN_ADGRA3"/>
    <property type="match status" value="1"/>
</dbReference>
<keyword evidence="9 13" id="KW-0472">Membrane</keyword>
<dbReference type="OMA" id="DINITWH"/>
<dbReference type="CDD" id="cd00054">
    <property type="entry name" value="EGF_CA"/>
    <property type="match status" value="3"/>
</dbReference>
<keyword evidence="5 13" id="KW-0812">Transmembrane</keyword>
<dbReference type="PRINTS" id="PR00249">
    <property type="entry name" value="GPCRSECRETIN"/>
</dbReference>
<dbReference type="InterPro" id="IPR036179">
    <property type="entry name" value="Ig-like_dom_sf"/>
</dbReference>
<evidence type="ECO:0000256" key="4">
    <source>
        <dbReference type="ARBA" id="ARBA00022536"/>
    </source>
</evidence>
<protein>
    <submittedName>
        <fullName evidence="18">Uncharacterized protein</fullName>
    </submittedName>
</protein>
<feature type="domain" description="EGF-like" evidence="14">
    <location>
        <begin position="389"/>
        <end position="427"/>
    </location>
</feature>
<keyword evidence="8 13" id="KW-1133">Transmembrane helix</keyword>
<keyword evidence="7" id="KW-0677">Repeat</keyword>
<dbReference type="PANTHER" id="PTHR45692">
    <property type="entry name" value="G_PROTEIN_RECEP_F2_4 DOMAIN-CONTAINING PROTEIN"/>
    <property type="match status" value="1"/>
</dbReference>
<sequence>MFIVVMVTSQLSHVRGFTTDPPIDTYTSASGNVESGSASGNDSATWSGNASGDVDNGSASGSASGDVDDGVRSESASGDLSGSGNGSASGDLDSDSGKGSSSGDLDDGVRSGSASGDLSGSGNGNPSGDLGGSGSAPGGLNGSGSESTSGDLSCSGSGNASGDLSGNGKASADYRGGGSGSTSGDMSGDLDGGSGSGSASGDLDSGSGSGSASGDLDGGSGIASGNLDGGSGSGSISGDLDDGSGSGSASGDLDGGSGSGSASGDLDGGSGIASGDLDGGSGSGSASGDSGIGSGTEDVDECQSSESVCPAMAYCTNTHGSFRCHCQDGYTLTGQPESSKFFCMDIDECQDEALYDCHSNATCINEPGAYRCMCSETQGYHGDGRICTPLDLCESGPCLNQGQCTSSVGSGSYECVCTEDFTGVNCGIRVVPQGAPAVTVHPTPRVTVRKYQTVTLECGFENVASFAWYKNGEMLPGTAGVSFLTLAGVSLTDRGYYWCQGRGFQGVTLQTNSSLVLILGVSSFTAHTRYPTLTFVDSLKNKNSEEFQNTSAQITSFLTGGLLSRGIPASVFTKELSSGSVLATTEILIEQADMTSDRERVQSIHGTLQELAASSDGFLELSSISIQSSGSCVESTWPSIYGPITFPAGSLGFYSESSPGRLCPDYTINGGQIIARAVCLGDGFSVAYWFPENQPELMCGRNLTIDEKLALLSEVPVTEENVMVVASRVVSLTDNATMLGEGGVDSTATIVENIASVNVSNTQVTISVVQTASNLIDIDDELLREVQMKTHAPTRIARSLEQQLQTVPDFREISPNVGVEVRTVPEATLLRGLSFTSLNSTEYPFEESSLTIMDSEDISLGYQGGVSEMPHAILMLPPEVNILARRDDSGGVRVSFSVFRKGSLFQSLSLADFNKGEERFNRTINTRVMSATVGSQPITNLNEPVTILLSKLDNASFSNNTRCVFWNADEEKWSSEGCRLRENYVTDQYLACQCDHLTNFAALTDIYSESPLTETQEFILKLLSLVGCGMSILGLLIIMVTYLSYRQLRSGLANKILLSLCASLLCLYITFVVATALDSERGVAELDVLPCCVLAGFLHYFTLTSLCWMGVEGLNMYLMFVRVVNVYVPKFMLKASLAAWGIPVFIVAITAGATRQNYVGTDFCFLQQIPLIAGLLAPIGLILLFNIVVFSLVMRQFIKTSNNDLRRNRDDMSKRKLHKQRLQNALTVMTLMGLTWSIGYLNLVQAISFPVQLVFCLLNTLQGYFIFMFYGVRRAEVRKQWRSFFSFTLQSETAQHSSSEGARSSRAPMIQPHFDPRSVPKPPTEIYRARSSLMQ</sequence>
<feature type="domain" description="EGF-like" evidence="14">
    <location>
        <begin position="345"/>
        <end position="388"/>
    </location>
</feature>
<dbReference type="PROSITE" id="PS00010">
    <property type="entry name" value="ASX_HYDROXYL"/>
    <property type="match status" value="2"/>
</dbReference>
<evidence type="ECO:0000313" key="18">
    <source>
        <dbReference type="EnsemblMetazoa" id="XP_038053898.1"/>
    </source>
</evidence>
<dbReference type="PROSITE" id="PS50026">
    <property type="entry name" value="EGF_3"/>
    <property type="match status" value="3"/>
</dbReference>
<feature type="transmembrane region" description="Helical" evidence="13">
    <location>
        <begin position="1249"/>
        <end position="1272"/>
    </location>
</feature>
<dbReference type="InterPro" id="IPR049883">
    <property type="entry name" value="NOTCH1_EGF-like"/>
</dbReference>
<evidence type="ECO:0000256" key="1">
    <source>
        <dbReference type="ARBA" id="ARBA00004651"/>
    </source>
</evidence>
<dbReference type="PROSITE" id="PS01187">
    <property type="entry name" value="EGF_CA"/>
    <property type="match status" value="1"/>
</dbReference>
<dbReference type="PANTHER" id="PTHR45692:SF1">
    <property type="entry name" value="G-PROTEIN COUPLED RECEPTORS FAMILY 2 PROFILE 2 DOMAIN-CONTAINING PROTEIN"/>
    <property type="match status" value="1"/>
</dbReference>
<dbReference type="FunFam" id="2.10.25.10:FF:000038">
    <property type="entry name" value="Fibrillin 2"/>
    <property type="match status" value="2"/>
</dbReference>
<keyword evidence="10 11" id="KW-1015">Disulfide bond</keyword>
<dbReference type="InterPro" id="IPR017981">
    <property type="entry name" value="GPCR_2-like_7TM"/>
</dbReference>
<dbReference type="InterPro" id="IPR000203">
    <property type="entry name" value="GPS"/>
</dbReference>
<dbReference type="Pfam" id="PF00008">
    <property type="entry name" value="EGF"/>
    <property type="match status" value="1"/>
</dbReference>
<dbReference type="GO" id="GO:0007166">
    <property type="term" value="P:cell surface receptor signaling pathway"/>
    <property type="evidence" value="ECO:0007669"/>
    <property type="project" value="InterPro"/>
</dbReference>
<dbReference type="PROSITE" id="PS50835">
    <property type="entry name" value="IG_LIKE"/>
    <property type="match status" value="1"/>
</dbReference>
<feature type="transmembrane region" description="Helical" evidence="13">
    <location>
        <begin position="1131"/>
        <end position="1151"/>
    </location>
</feature>
<dbReference type="Proteomes" id="UP000887568">
    <property type="component" value="Unplaced"/>
</dbReference>
<name>A0A913ZQ43_PATMI</name>
<dbReference type="PROSITE" id="PS00022">
    <property type="entry name" value="EGF_1"/>
    <property type="match status" value="1"/>
</dbReference>
<evidence type="ECO:0000313" key="19">
    <source>
        <dbReference type="Proteomes" id="UP000887568"/>
    </source>
</evidence>
<dbReference type="InterPro" id="IPR003599">
    <property type="entry name" value="Ig_sub"/>
</dbReference>
<dbReference type="InterPro" id="IPR007110">
    <property type="entry name" value="Ig-like_dom"/>
</dbReference>
<dbReference type="Gene3D" id="2.60.220.50">
    <property type="match status" value="1"/>
</dbReference>
<comment type="caution">
    <text evidence="11">Lacks conserved residue(s) required for the propagation of feature annotation.</text>
</comment>
<dbReference type="SMART" id="SM00409">
    <property type="entry name" value="IG"/>
    <property type="match status" value="1"/>
</dbReference>
<evidence type="ECO:0000259" key="17">
    <source>
        <dbReference type="PROSITE" id="PS50835"/>
    </source>
</evidence>
<feature type="compositionally biased region" description="Polar residues" evidence="12">
    <location>
        <begin position="146"/>
        <end position="164"/>
    </location>
</feature>
<dbReference type="SUPFAM" id="SSF81321">
    <property type="entry name" value="Family A G protein-coupled receptor-like"/>
    <property type="match status" value="1"/>
</dbReference>
<dbReference type="InterPro" id="IPR058808">
    <property type="entry name" value="GAIN_ADGRA2/3"/>
</dbReference>
<dbReference type="SMART" id="SM00179">
    <property type="entry name" value="EGF_CA"/>
    <property type="match status" value="3"/>
</dbReference>
<keyword evidence="3" id="KW-1003">Cell membrane</keyword>
<evidence type="ECO:0000256" key="8">
    <source>
        <dbReference type="ARBA" id="ARBA00022989"/>
    </source>
</evidence>
<keyword evidence="6" id="KW-0732">Signal</keyword>
<dbReference type="PROSITE" id="PS50261">
    <property type="entry name" value="G_PROTEIN_RECEP_F2_4"/>
    <property type="match status" value="1"/>
</dbReference>
<dbReference type="PROSITE" id="PS50221">
    <property type="entry name" value="GAIN_B"/>
    <property type="match status" value="1"/>
</dbReference>
<feature type="transmembrane region" description="Helical" evidence="13">
    <location>
        <begin position="1222"/>
        <end position="1243"/>
    </location>
</feature>
<feature type="domain" description="GAIN-B" evidence="15">
    <location>
        <begin position="848"/>
        <end position="1010"/>
    </location>
</feature>
<feature type="compositionally biased region" description="Gly residues" evidence="12">
    <location>
        <begin position="119"/>
        <end position="142"/>
    </location>
</feature>
<feature type="region of interest" description="Disordered" evidence="12">
    <location>
        <begin position="1296"/>
        <end position="1324"/>
    </location>
</feature>
<feature type="compositionally biased region" description="Polar residues" evidence="12">
    <location>
        <begin position="28"/>
        <end position="49"/>
    </location>
</feature>
<feature type="disulfide bond" evidence="11">
    <location>
        <begin position="398"/>
        <end position="415"/>
    </location>
</feature>
<feature type="compositionally biased region" description="Low complexity" evidence="12">
    <location>
        <begin position="88"/>
        <end position="103"/>
    </location>
</feature>
<feature type="transmembrane region" description="Helical" evidence="13">
    <location>
        <begin position="1097"/>
        <end position="1119"/>
    </location>
</feature>
<evidence type="ECO:0000256" key="3">
    <source>
        <dbReference type="ARBA" id="ARBA00022475"/>
    </source>
</evidence>
<dbReference type="EnsemblMetazoa" id="XM_038197970.1">
    <property type="protein sequence ID" value="XP_038053898.1"/>
    <property type="gene ID" value="LOC119726314"/>
</dbReference>
<evidence type="ECO:0000259" key="15">
    <source>
        <dbReference type="PROSITE" id="PS50221"/>
    </source>
</evidence>
<evidence type="ECO:0000256" key="12">
    <source>
        <dbReference type="SAM" id="MobiDB-lite"/>
    </source>
</evidence>
<evidence type="ECO:0000256" key="6">
    <source>
        <dbReference type="ARBA" id="ARBA00022729"/>
    </source>
</evidence>
<feature type="domain" description="Ig-like" evidence="17">
    <location>
        <begin position="436"/>
        <end position="516"/>
    </location>
</feature>
<dbReference type="InterPro" id="IPR000742">
    <property type="entry name" value="EGF"/>
</dbReference>
<evidence type="ECO:0000259" key="14">
    <source>
        <dbReference type="PROSITE" id="PS50026"/>
    </source>
</evidence>
<evidence type="ECO:0000259" key="16">
    <source>
        <dbReference type="PROSITE" id="PS50261"/>
    </source>
</evidence>
<evidence type="ECO:0000256" key="11">
    <source>
        <dbReference type="PROSITE-ProRule" id="PRU00076"/>
    </source>
</evidence>
<dbReference type="Gene3D" id="2.60.40.10">
    <property type="entry name" value="Immunoglobulins"/>
    <property type="match status" value="1"/>
</dbReference>
<dbReference type="Gene3D" id="1.20.1070.10">
    <property type="entry name" value="Rhodopsin 7-helix transmembrane proteins"/>
    <property type="match status" value="1"/>
</dbReference>
<dbReference type="InterPro" id="IPR057244">
    <property type="entry name" value="GAIN_B"/>
</dbReference>
<dbReference type="InterPro" id="IPR009030">
    <property type="entry name" value="Growth_fac_rcpt_cys_sf"/>
</dbReference>
<feature type="region of interest" description="Disordered" evidence="12">
    <location>
        <begin position="28"/>
        <end position="299"/>
    </location>
</feature>
<evidence type="ECO:0000256" key="7">
    <source>
        <dbReference type="ARBA" id="ARBA00022737"/>
    </source>
</evidence>
<evidence type="ECO:0000256" key="13">
    <source>
        <dbReference type="SAM" id="Phobius"/>
    </source>
</evidence>
<dbReference type="Pfam" id="PF07645">
    <property type="entry name" value="EGF_CA"/>
    <property type="match status" value="2"/>
</dbReference>
<keyword evidence="19" id="KW-1185">Reference proteome</keyword>
<dbReference type="CDD" id="cd15040">
    <property type="entry name" value="7tmB2_Adhesion"/>
    <property type="match status" value="1"/>
</dbReference>
<dbReference type="GO" id="GO:0004930">
    <property type="term" value="F:G protein-coupled receptor activity"/>
    <property type="evidence" value="ECO:0007669"/>
    <property type="project" value="InterPro"/>
</dbReference>
<proteinExistence type="inferred from homology"/>
<comment type="similarity">
    <text evidence="2">Belongs to the G-protein coupled receptor 2 family. Adhesion G-protein coupled receptor (ADGR) subfamily.</text>
</comment>
<dbReference type="InterPro" id="IPR046338">
    <property type="entry name" value="GAIN_dom_sf"/>
</dbReference>
<feature type="transmembrane region" description="Helical" evidence="13">
    <location>
        <begin position="1018"/>
        <end position="1044"/>
    </location>
</feature>
<dbReference type="Pfam" id="PF13895">
    <property type="entry name" value="Ig_2"/>
    <property type="match status" value="1"/>
</dbReference>
<dbReference type="Gene3D" id="2.10.25.10">
    <property type="entry name" value="Laminin"/>
    <property type="match status" value="3"/>
</dbReference>
<dbReference type="InterPro" id="IPR013783">
    <property type="entry name" value="Ig-like_fold"/>
</dbReference>
<dbReference type="InterPro" id="IPR018097">
    <property type="entry name" value="EGF_Ca-bd_CS"/>
</dbReference>
<feature type="transmembrane region" description="Helical" evidence="13">
    <location>
        <begin position="1056"/>
        <end position="1077"/>
    </location>
</feature>
<dbReference type="RefSeq" id="XP_038053898.1">
    <property type="nucleotide sequence ID" value="XM_038197970.1"/>
</dbReference>
<dbReference type="Pfam" id="PF00002">
    <property type="entry name" value="7tm_2"/>
    <property type="match status" value="1"/>
</dbReference>
<feature type="transmembrane region" description="Helical" evidence="13">
    <location>
        <begin position="1171"/>
        <end position="1193"/>
    </location>
</feature>
<dbReference type="SUPFAM" id="SSF57184">
    <property type="entry name" value="Growth factor receptor domain"/>
    <property type="match status" value="1"/>
</dbReference>
<keyword evidence="4 11" id="KW-0245">EGF-like domain</keyword>
<dbReference type="SMART" id="SM00303">
    <property type="entry name" value="GPS"/>
    <property type="match status" value="1"/>
</dbReference>
<feature type="disulfide bond" evidence="11">
    <location>
        <begin position="417"/>
        <end position="426"/>
    </location>
</feature>
<dbReference type="GO" id="GO:0005509">
    <property type="term" value="F:calcium ion binding"/>
    <property type="evidence" value="ECO:0007669"/>
    <property type="project" value="InterPro"/>
</dbReference>
<organism evidence="18 19">
    <name type="scientific">Patiria miniata</name>
    <name type="common">Bat star</name>
    <name type="synonym">Asterina miniata</name>
    <dbReference type="NCBI Taxonomy" id="46514"/>
    <lineage>
        <taxon>Eukaryota</taxon>
        <taxon>Metazoa</taxon>
        <taxon>Echinodermata</taxon>
        <taxon>Eleutherozoa</taxon>
        <taxon>Asterozoa</taxon>
        <taxon>Asteroidea</taxon>
        <taxon>Valvatacea</taxon>
        <taxon>Valvatida</taxon>
        <taxon>Asterinidae</taxon>
        <taxon>Patiria</taxon>
    </lineage>
</organism>
<feature type="compositionally biased region" description="Gly residues" evidence="12">
    <location>
        <begin position="207"/>
        <end position="235"/>
    </location>
</feature>
<evidence type="ECO:0000256" key="10">
    <source>
        <dbReference type="ARBA" id="ARBA00023157"/>
    </source>
</evidence>
<evidence type="ECO:0000256" key="2">
    <source>
        <dbReference type="ARBA" id="ARBA00007343"/>
    </source>
</evidence>
<dbReference type="SUPFAM" id="SSF48726">
    <property type="entry name" value="Immunoglobulin"/>
    <property type="match status" value="1"/>
</dbReference>
<dbReference type="GO" id="GO:0005886">
    <property type="term" value="C:plasma membrane"/>
    <property type="evidence" value="ECO:0007669"/>
    <property type="project" value="UniProtKB-SubCell"/>
</dbReference>
<feature type="compositionally biased region" description="Low complexity" evidence="12">
    <location>
        <begin position="50"/>
        <end position="65"/>
    </location>
</feature>
<dbReference type="GeneID" id="119726314"/>
<dbReference type="InterPro" id="IPR003598">
    <property type="entry name" value="Ig_sub2"/>
</dbReference>
<reference evidence="18" key="1">
    <citation type="submission" date="2022-11" db="UniProtKB">
        <authorList>
            <consortium name="EnsemblMetazoa"/>
        </authorList>
    </citation>
    <scope>IDENTIFICATION</scope>
</reference>
<feature type="domain" description="EGF-like" evidence="14">
    <location>
        <begin position="298"/>
        <end position="337"/>
    </location>
</feature>
<comment type="subcellular location">
    <subcellularLocation>
        <location evidence="1">Cell membrane</location>
        <topology evidence="1">Multi-pass membrane protein</topology>
    </subcellularLocation>
</comment>
<dbReference type="Pfam" id="PF01825">
    <property type="entry name" value="GPS"/>
    <property type="match status" value="1"/>
</dbReference>